<dbReference type="STRING" id="62062.ENSHHUP00000034733"/>
<reference evidence="1" key="3">
    <citation type="submission" date="2025-09" db="UniProtKB">
        <authorList>
            <consortium name="Ensembl"/>
        </authorList>
    </citation>
    <scope>IDENTIFICATION</scope>
</reference>
<proteinExistence type="predicted"/>
<name>A0A4W5MA36_9TELE</name>
<evidence type="ECO:0000313" key="1">
    <source>
        <dbReference type="Ensembl" id="ENSHHUP00000034733.1"/>
    </source>
</evidence>
<accession>A0A4W5MA36</accession>
<dbReference type="Proteomes" id="UP000314982">
    <property type="component" value="Unassembled WGS sequence"/>
</dbReference>
<organism evidence="1 2">
    <name type="scientific">Hucho hucho</name>
    <name type="common">huchen</name>
    <dbReference type="NCBI Taxonomy" id="62062"/>
    <lineage>
        <taxon>Eukaryota</taxon>
        <taxon>Metazoa</taxon>
        <taxon>Chordata</taxon>
        <taxon>Craniata</taxon>
        <taxon>Vertebrata</taxon>
        <taxon>Euteleostomi</taxon>
        <taxon>Actinopterygii</taxon>
        <taxon>Neopterygii</taxon>
        <taxon>Teleostei</taxon>
        <taxon>Protacanthopterygii</taxon>
        <taxon>Salmoniformes</taxon>
        <taxon>Salmonidae</taxon>
        <taxon>Salmoninae</taxon>
        <taxon>Hucho</taxon>
    </lineage>
</organism>
<reference evidence="1" key="2">
    <citation type="submission" date="2025-08" db="UniProtKB">
        <authorList>
            <consortium name="Ensembl"/>
        </authorList>
    </citation>
    <scope>IDENTIFICATION</scope>
</reference>
<keyword evidence="2" id="KW-1185">Reference proteome</keyword>
<dbReference type="AlphaFoldDB" id="A0A4W5MA36"/>
<dbReference type="Ensembl" id="ENSHHUT00000036122.1">
    <property type="protein sequence ID" value="ENSHHUP00000034733.1"/>
    <property type="gene ID" value="ENSHHUG00000021867.1"/>
</dbReference>
<sequence length="115" mass="13098">TVFSCANIIAKGFSNDQLAFYMINLDSFEQCIYCRLQPLMQGWANFLARGPHWDFEIPIFLEDKLFVKINLQGQHIGVSASVLLPKRAMQFGSCIAKIENSHRKASDKCKRLLTT</sequence>
<protein>
    <submittedName>
        <fullName evidence="1">Uncharacterized protein</fullName>
    </submittedName>
</protein>
<reference evidence="2" key="1">
    <citation type="submission" date="2018-06" db="EMBL/GenBank/DDBJ databases">
        <title>Genome assembly of Danube salmon.</title>
        <authorList>
            <person name="Macqueen D.J."/>
            <person name="Gundappa M.K."/>
        </authorList>
    </citation>
    <scope>NUCLEOTIDE SEQUENCE [LARGE SCALE GENOMIC DNA]</scope>
</reference>
<evidence type="ECO:0000313" key="2">
    <source>
        <dbReference type="Proteomes" id="UP000314982"/>
    </source>
</evidence>